<dbReference type="AlphaFoldDB" id="A0A371FNW8"/>
<keyword evidence="2" id="KW-1185">Reference proteome</keyword>
<dbReference type="EMBL" id="QJKJ01008385">
    <property type="protein sequence ID" value="RDX79942.1"/>
    <property type="molecule type" value="Genomic_DNA"/>
</dbReference>
<sequence>DHILLEGAWTSQGEETAPSSSAPTLNPLPQRCFKCDKIFYKPPIEACKPMKNPNLPHNLRCWPILDGLHLSLIYIDSMGANHKTKEGNFFCTKNELIFPPNFYVLDMEDETLGKGSTLILG</sequence>
<feature type="non-terminal residue" evidence="1">
    <location>
        <position position="1"/>
    </location>
</feature>
<proteinExistence type="predicted"/>
<gene>
    <name evidence="1" type="ORF">CR513_39571</name>
</gene>
<evidence type="ECO:0000313" key="1">
    <source>
        <dbReference type="EMBL" id="RDX79942.1"/>
    </source>
</evidence>
<dbReference type="Proteomes" id="UP000257109">
    <property type="component" value="Unassembled WGS sequence"/>
</dbReference>
<accession>A0A371FNW8</accession>
<organism evidence="1 2">
    <name type="scientific">Mucuna pruriens</name>
    <name type="common">Velvet bean</name>
    <name type="synonym">Dolichos pruriens</name>
    <dbReference type="NCBI Taxonomy" id="157652"/>
    <lineage>
        <taxon>Eukaryota</taxon>
        <taxon>Viridiplantae</taxon>
        <taxon>Streptophyta</taxon>
        <taxon>Embryophyta</taxon>
        <taxon>Tracheophyta</taxon>
        <taxon>Spermatophyta</taxon>
        <taxon>Magnoliopsida</taxon>
        <taxon>eudicotyledons</taxon>
        <taxon>Gunneridae</taxon>
        <taxon>Pentapetalae</taxon>
        <taxon>rosids</taxon>
        <taxon>fabids</taxon>
        <taxon>Fabales</taxon>
        <taxon>Fabaceae</taxon>
        <taxon>Papilionoideae</taxon>
        <taxon>50 kb inversion clade</taxon>
        <taxon>NPAAA clade</taxon>
        <taxon>indigoferoid/millettioid clade</taxon>
        <taxon>Phaseoleae</taxon>
        <taxon>Mucuna</taxon>
    </lineage>
</organism>
<feature type="non-terminal residue" evidence="1">
    <location>
        <position position="121"/>
    </location>
</feature>
<comment type="caution">
    <text evidence="1">The sequence shown here is derived from an EMBL/GenBank/DDBJ whole genome shotgun (WGS) entry which is preliminary data.</text>
</comment>
<protein>
    <submittedName>
        <fullName evidence="1">Uncharacterized protein</fullName>
    </submittedName>
</protein>
<reference evidence="1" key="1">
    <citation type="submission" date="2018-05" db="EMBL/GenBank/DDBJ databases">
        <title>Draft genome of Mucuna pruriens seed.</title>
        <authorList>
            <person name="Nnadi N.E."/>
            <person name="Vos R."/>
            <person name="Hasami M.H."/>
            <person name="Devisetty U.K."/>
            <person name="Aguiy J.C."/>
        </authorList>
    </citation>
    <scope>NUCLEOTIDE SEQUENCE [LARGE SCALE GENOMIC DNA]</scope>
    <source>
        <strain evidence="1">JCA_2017</strain>
    </source>
</reference>
<name>A0A371FNW8_MUCPR</name>
<evidence type="ECO:0000313" key="2">
    <source>
        <dbReference type="Proteomes" id="UP000257109"/>
    </source>
</evidence>